<dbReference type="eggNOG" id="COG1100">
    <property type="taxonomic scope" value="Bacteria"/>
</dbReference>
<proteinExistence type="predicted"/>
<dbReference type="Proteomes" id="UP000019155">
    <property type="component" value="Unassembled WGS sequence"/>
</dbReference>
<reference evidence="2 3" key="1">
    <citation type="journal article" date="2014" name="Genome Announc.">
        <title>The Genome Sequence of Bifidobacterium moukalabense DSM 27321 Highlights the Close Phylogenetic Relatedness with the Bifidobacterium dentium Taxon.</title>
        <authorList>
            <person name="Lugli G.A."/>
            <person name="Duranti S."/>
            <person name="Milani C."/>
            <person name="Turroni F."/>
            <person name="Viappiani A."/>
            <person name="Mangifesta M."/>
            <person name="van Sinderen D."/>
            <person name="Ventura M."/>
        </authorList>
    </citation>
    <scope>NUCLEOTIDE SEQUENCE [LARGE SCALE GENOMIC DNA]</scope>
    <source>
        <strain evidence="2 3">DSM 27321</strain>
    </source>
</reference>
<sequence>MQSGKTRTYIALMHKAADCGYKLIVVLTSDNENLRQQTQTRIDTDFIGYHNGRQAGVGRYLAMRNVPRSSPLTNDNDFVKAYEGAFKNLARPTWSAITPYVAVIKKNASILSKFNRWLKNPEFDSDLPVLVIDDESDYASVNSAKVDNEPTRINRLIRELTMISSRTSYVAVTATPFANIFIDDEIEEDLFPQDFIHILQSPNEYIGAKKLFGDMDTKPENFPCVQELDEEDLETWLPVTHRKTFDIVDPGLHEAVKYAIDCFVIACCLRPNADACRQSMLIHMSRFTEVQRQIADRVYDYVCSLEKAVRFHSQDDPRVERLHCAFVREYECNWQTGGQTWEKFYPRVRRFVLSGRLRVRLVNSDAAEWSLQHNVLDDPSSNECTLFVGGNQLSRGMTLDGLICSVFYRRVTASDTLLQMGRWFGYRPHYAQLQRIWMLPQSVLDYRYSCSIVEELKQSAQHMKRQGMTPKQFGLAIRKNPNRGVRITNVGKMRNAEEGEQFQEFDLSGEIIESIKLTVDGKQLERNDRALEELLRGLHAPGVVSGESPMAHTQVFTDVPAKAIVDFLTGYKAGYGDKFGFTVFTYPNRDIEWDSSLVERYAKTQMEENPSITWNVTFINGEGGKVENPDDLDFAWKKVVRKSSYNPDKGYFQINDKRMRLGSRTDVLKVARFVYDGTIDDQSKSERDYYLTEYFGNHPSLLLYRVQVKSIKGWHQNLVPEDGPGLLAAKLIVPVDRKDTSHRLGKAVYVYNTVAQRNEYERLRQEEAYGQDEDD</sequence>
<evidence type="ECO:0000259" key="1">
    <source>
        <dbReference type="Pfam" id="PF10593"/>
    </source>
</evidence>
<dbReference type="InterPro" id="IPR027417">
    <property type="entry name" value="P-loop_NTPase"/>
</dbReference>
<gene>
    <name evidence="2" type="ORF">BMOU_0528</name>
</gene>
<keyword evidence="2" id="KW-0378">Hydrolase</keyword>
<dbReference type="OrthoDB" id="436461at2"/>
<comment type="caution">
    <text evidence="2">The sequence shown here is derived from an EMBL/GenBank/DDBJ whole genome shotgun (WGS) entry which is preliminary data.</text>
</comment>
<dbReference type="RefSeq" id="WP_152535077.1">
    <property type="nucleotide sequence ID" value="NZ_AZMV01000002.1"/>
</dbReference>
<dbReference type="EMBL" id="AZMV01000002">
    <property type="protein sequence ID" value="ETY71790.1"/>
    <property type="molecule type" value="Genomic_DNA"/>
</dbReference>
<feature type="domain" description="Putative endonuclease Z1" evidence="1">
    <location>
        <begin position="256"/>
        <end position="482"/>
    </location>
</feature>
<organism evidence="2 3">
    <name type="scientific">Bifidobacterium moukalabense DSM 27321</name>
    <dbReference type="NCBI Taxonomy" id="1435051"/>
    <lineage>
        <taxon>Bacteria</taxon>
        <taxon>Bacillati</taxon>
        <taxon>Actinomycetota</taxon>
        <taxon>Actinomycetes</taxon>
        <taxon>Bifidobacteriales</taxon>
        <taxon>Bifidobacteriaceae</taxon>
        <taxon>Bifidobacterium</taxon>
    </lineage>
</organism>
<name>W4NAU8_9BIFI</name>
<evidence type="ECO:0000313" key="2">
    <source>
        <dbReference type="EMBL" id="ETY71790.1"/>
    </source>
</evidence>
<protein>
    <submittedName>
        <fullName evidence="2">Endonuclease</fullName>
    </submittedName>
</protein>
<dbReference type="AlphaFoldDB" id="W4NAU8"/>
<dbReference type="InterPro" id="IPR018310">
    <property type="entry name" value="Put_endonuclease_Z1-dom"/>
</dbReference>
<dbReference type="STRING" id="1435051.BMOU_0528"/>
<keyword evidence="2" id="KW-0540">Nuclease</keyword>
<dbReference type="GO" id="GO:0004519">
    <property type="term" value="F:endonuclease activity"/>
    <property type="evidence" value="ECO:0007669"/>
    <property type="project" value="UniProtKB-KW"/>
</dbReference>
<dbReference type="SUPFAM" id="SSF52540">
    <property type="entry name" value="P-loop containing nucleoside triphosphate hydrolases"/>
    <property type="match status" value="1"/>
</dbReference>
<accession>W4NAU8</accession>
<dbReference type="PATRIC" id="fig|1435051.3.peg.520"/>
<dbReference type="Pfam" id="PF10593">
    <property type="entry name" value="Z1"/>
    <property type="match status" value="1"/>
</dbReference>
<keyword evidence="2" id="KW-0255">Endonuclease</keyword>
<keyword evidence="3" id="KW-1185">Reference proteome</keyword>
<evidence type="ECO:0000313" key="3">
    <source>
        <dbReference type="Proteomes" id="UP000019155"/>
    </source>
</evidence>